<dbReference type="PANTHER" id="PTHR30419:SF24">
    <property type="entry name" value="HTH-TYPE TRANSCRIPTIONAL REGULATOR CZCR"/>
    <property type="match status" value="1"/>
</dbReference>
<evidence type="ECO:0000259" key="5">
    <source>
        <dbReference type="PROSITE" id="PS50931"/>
    </source>
</evidence>
<dbReference type="SUPFAM" id="SSF46785">
    <property type="entry name" value="Winged helix' DNA-binding domain"/>
    <property type="match status" value="1"/>
</dbReference>
<evidence type="ECO:0000313" key="6">
    <source>
        <dbReference type="EMBL" id="MFC3282122.1"/>
    </source>
</evidence>
<evidence type="ECO:0000256" key="4">
    <source>
        <dbReference type="ARBA" id="ARBA00023163"/>
    </source>
</evidence>
<dbReference type="RefSeq" id="WP_386770571.1">
    <property type="nucleotide sequence ID" value="NZ_JBHRUG010000002.1"/>
</dbReference>
<protein>
    <submittedName>
        <fullName evidence="6">LysR family transcriptional regulator</fullName>
    </submittedName>
</protein>
<sequence>MNLTQLRALVAVADTGRISQAAERLGVTQSGASQALSSLEESLGVRLVVRSQRGMSLTAVGERVVVRARESLASLEAIRTIADEALGIERGQLTLASFPSVISTLLPPLLQQFNTRHPGIKVIALEATDEEVEAWLATGTVDVGVVTRLSPERVGAMFYRDEWVAVVPAAHPLSRPAGRAVPLATLVAEPFVLATGGCTTHARLIAQQHGLVLGDVRVEVRDWASAFALIREGLGVSLVPVLNLPEERRGLRVLRLETPIYRDLGLEVAPQSTDSAIALAFLHMASQLDIRKMPSFATLDG</sequence>
<dbReference type="InterPro" id="IPR050950">
    <property type="entry name" value="HTH-type_LysR_regulators"/>
</dbReference>
<evidence type="ECO:0000313" key="7">
    <source>
        <dbReference type="Proteomes" id="UP001595579"/>
    </source>
</evidence>
<keyword evidence="2" id="KW-0805">Transcription regulation</keyword>
<keyword evidence="4" id="KW-0804">Transcription</keyword>
<comment type="caution">
    <text evidence="6">The sequence shown here is derived from an EMBL/GenBank/DDBJ whole genome shotgun (WGS) entry which is preliminary data.</text>
</comment>
<dbReference type="PRINTS" id="PR00039">
    <property type="entry name" value="HTHLYSR"/>
</dbReference>
<dbReference type="PANTHER" id="PTHR30419">
    <property type="entry name" value="HTH-TYPE TRANSCRIPTIONAL REGULATOR YBHD"/>
    <property type="match status" value="1"/>
</dbReference>
<name>A0ABV7LHY5_9GAMM</name>
<evidence type="ECO:0000256" key="3">
    <source>
        <dbReference type="ARBA" id="ARBA00023125"/>
    </source>
</evidence>
<organism evidence="6 7">
    <name type="scientific">Litchfieldella rifensis</name>
    <dbReference type="NCBI Taxonomy" id="762643"/>
    <lineage>
        <taxon>Bacteria</taxon>
        <taxon>Pseudomonadati</taxon>
        <taxon>Pseudomonadota</taxon>
        <taxon>Gammaproteobacteria</taxon>
        <taxon>Oceanospirillales</taxon>
        <taxon>Halomonadaceae</taxon>
        <taxon>Litchfieldella</taxon>
    </lineage>
</organism>
<keyword evidence="3" id="KW-0238">DNA-binding</keyword>
<dbReference type="Gene3D" id="3.40.190.290">
    <property type="match status" value="1"/>
</dbReference>
<dbReference type="InterPro" id="IPR005119">
    <property type="entry name" value="LysR_subst-bd"/>
</dbReference>
<dbReference type="InterPro" id="IPR036390">
    <property type="entry name" value="WH_DNA-bd_sf"/>
</dbReference>
<evidence type="ECO:0000256" key="2">
    <source>
        <dbReference type="ARBA" id="ARBA00023015"/>
    </source>
</evidence>
<dbReference type="InterPro" id="IPR036388">
    <property type="entry name" value="WH-like_DNA-bd_sf"/>
</dbReference>
<dbReference type="Pfam" id="PF03466">
    <property type="entry name" value="LysR_substrate"/>
    <property type="match status" value="1"/>
</dbReference>
<dbReference type="SUPFAM" id="SSF53850">
    <property type="entry name" value="Periplasmic binding protein-like II"/>
    <property type="match status" value="1"/>
</dbReference>
<keyword evidence="7" id="KW-1185">Reference proteome</keyword>
<gene>
    <name evidence="6" type="ORF">ACFOEV_00690</name>
</gene>
<proteinExistence type="inferred from homology"/>
<dbReference type="InterPro" id="IPR000847">
    <property type="entry name" value="LysR_HTH_N"/>
</dbReference>
<evidence type="ECO:0000256" key="1">
    <source>
        <dbReference type="ARBA" id="ARBA00009437"/>
    </source>
</evidence>
<comment type="similarity">
    <text evidence="1">Belongs to the LysR transcriptional regulatory family.</text>
</comment>
<dbReference type="PROSITE" id="PS50931">
    <property type="entry name" value="HTH_LYSR"/>
    <property type="match status" value="1"/>
</dbReference>
<dbReference type="EMBL" id="JBHRUG010000002">
    <property type="protein sequence ID" value="MFC3282122.1"/>
    <property type="molecule type" value="Genomic_DNA"/>
</dbReference>
<feature type="domain" description="HTH lysR-type" evidence="5">
    <location>
        <begin position="1"/>
        <end position="58"/>
    </location>
</feature>
<dbReference type="Gene3D" id="1.10.10.10">
    <property type="entry name" value="Winged helix-like DNA-binding domain superfamily/Winged helix DNA-binding domain"/>
    <property type="match status" value="1"/>
</dbReference>
<dbReference type="Pfam" id="PF00126">
    <property type="entry name" value="HTH_1"/>
    <property type="match status" value="1"/>
</dbReference>
<dbReference type="CDD" id="cd05466">
    <property type="entry name" value="PBP2_LTTR_substrate"/>
    <property type="match status" value="1"/>
</dbReference>
<accession>A0ABV7LHY5</accession>
<reference evidence="7" key="1">
    <citation type="journal article" date="2019" name="Int. J. Syst. Evol. Microbiol.">
        <title>The Global Catalogue of Microorganisms (GCM) 10K type strain sequencing project: providing services to taxonomists for standard genome sequencing and annotation.</title>
        <authorList>
            <consortium name="The Broad Institute Genomics Platform"/>
            <consortium name="The Broad Institute Genome Sequencing Center for Infectious Disease"/>
            <person name="Wu L."/>
            <person name="Ma J."/>
        </authorList>
    </citation>
    <scope>NUCLEOTIDE SEQUENCE [LARGE SCALE GENOMIC DNA]</scope>
    <source>
        <strain evidence="7">CECT 7698</strain>
    </source>
</reference>
<dbReference type="Proteomes" id="UP001595579">
    <property type="component" value="Unassembled WGS sequence"/>
</dbReference>